<dbReference type="InterPro" id="IPR023795">
    <property type="entry name" value="Serpin_CS"/>
</dbReference>
<dbReference type="InterPro" id="IPR042185">
    <property type="entry name" value="Serpin_sf_2"/>
</dbReference>
<organism evidence="3 4">
    <name type="scientific">Teladorsagia circumcincta</name>
    <name type="common">Brown stomach worm</name>
    <name type="synonym">Ostertagia circumcincta</name>
    <dbReference type="NCBI Taxonomy" id="45464"/>
    <lineage>
        <taxon>Eukaryota</taxon>
        <taxon>Metazoa</taxon>
        <taxon>Ecdysozoa</taxon>
        <taxon>Nematoda</taxon>
        <taxon>Chromadorea</taxon>
        <taxon>Rhabditida</taxon>
        <taxon>Rhabditina</taxon>
        <taxon>Rhabditomorpha</taxon>
        <taxon>Strongyloidea</taxon>
        <taxon>Trichostrongylidae</taxon>
        <taxon>Teladorsagia</taxon>
    </lineage>
</organism>
<dbReference type="EMBL" id="KZ350729">
    <property type="protein sequence ID" value="PIO63603.1"/>
    <property type="molecule type" value="Genomic_DNA"/>
</dbReference>
<reference evidence="3 4" key="1">
    <citation type="submission" date="2015-09" db="EMBL/GenBank/DDBJ databases">
        <title>Draft genome of the parasitic nematode Teladorsagia circumcincta isolate WARC Sus (inbred).</title>
        <authorList>
            <person name="Mitreva M."/>
        </authorList>
    </citation>
    <scope>NUCLEOTIDE SEQUENCE [LARGE SCALE GENOMIC DNA]</scope>
    <source>
        <strain evidence="3 4">S</strain>
    </source>
</reference>
<dbReference type="InterPro" id="IPR000215">
    <property type="entry name" value="Serpin_fam"/>
</dbReference>
<comment type="similarity">
    <text evidence="1">Belongs to the serpin family.</text>
</comment>
<evidence type="ECO:0000256" key="1">
    <source>
        <dbReference type="ARBA" id="ARBA00009500"/>
    </source>
</evidence>
<dbReference type="GO" id="GO:0005615">
    <property type="term" value="C:extracellular space"/>
    <property type="evidence" value="ECO:0007669"/>
    <property type="project" value="InterPro"/>
</dbReference>
<dbReference type="InterPro" id="IPR042178">
    <property type="entry name" value="Serpin_sf_1"/>
</dbReference>
<name>A0A2G9U042_TELCI</name>
<dbReference type="PANTHER" id="PTHR11461:SF211">
    <property type="entry name" value="GH10112P-RELATED"/>
    <property type="match status" value="1"/>
</dbReference>
<dbReference type="GO" id="GO:0004867">
    <property type="term" value="F:serine-type endopeptidase inhibitor activity"/>
    <property type="evidence" value="ECO:0007669"/>
    <property type="project" value="InterPro"/>
</dbReference>
<gene>
    <name evidence="3" type="ORF">TELCIR_14792</name>
</gene>
<sequence length="101" mass="11019">MNIETDFGLKEALVAMGVSEMFSENANLTGITKEPPLKISDAAHKAIIEVNEEGTTASAATFVKAVPMSYTPEKPVIFQADHPFLFILTKDNNPLFMGQFV</sequence>
<evidence type="ECO:0000313" key="3">
    <source>
        <dbReference type="EMBL" id="PIO63603.1"/>
    </source>
</evidence>
<dbReference type="InterPro" id="IPR023796">
    <property type="entry name" value="Serpin_dom"/>
</dbReference>
<accession>A0A2G9U042</accession>
<dbReference type="SUPFAM" id="SSF56574">
    <property type="entry name" value="Serpins"/>
    <property type="match status" value="1"/>
</dbReference>
<dbReference type="Gene3D" id="2.30.39.10">
    <property type="entry name" value="Alpha-1-antitrypsin, domain 1"/>
    <property type="match status" value="1"/>
</dbReference>
<proteinExistence type="inferred from homology"/>
<dbReference type="OrthoDB" id="9518664at2759"/>
<dbReference type="InterPro" id="IPR036186">
    <property type="entry name" value="Serpin_sf"/>
</dbReference>
<dbReference type="Pfam" id="PF00079">
    <property type="entry name" value="Serpin"/>
    <property type="match status" value="1"/>
</dbReference>
<evidence type="ECO:0000313" key="4">
    <source>
        <dbReference type="Proteomes" id="UP000230423"/>
    </source>
</evidence>
<feature type="domain" description="Serpin" evidence="2">
    <location>
        <begin position="2"/>
        <end position="101"/>
    </location>
</feature>
<dbReference type="PROSITE" id="PS00284">
    <property type="entry name" value="SERPIN"/>
    <property type="match status" value="1"/>
</dbReference>
<dbReference type="PANTHER" id="PTHR11461">
    <property type="entry name" value="SERINE PROTEASE INHIBITOR, SERPIN"/>
    <property type="match status" value="1"/>
</dbReference>
<dbReference type="Gene3D" id="3.30.497.10">
    <property type="entry name" value="Antithrombin, subunit I, domain 2"/>
    <property type="match status" value="1"/>
</dbReference>
<protein>
    <recommendedName>
        <fullName evidence="2">Serpin domain-containing protein</fullName>
    </recommendedName>
</protein>
<dbReference type="Proteomes" id="UP000230423">
    <property type="component" value="Unassembled WGS sequence"/>
</dbReference>
<evidence type="ECO:0000259" key="2">
    <source>
        <dbReference type="Pfam" id="PF00079"/>
    </source>
</evidence>
<keyword evidence="4" id="KW-1185">Reference proteome</keyword>
<dbReference type="AlphaFoldDB" id="A0A2G9U042"/>